<feature type="region of interest" description="Disordered" evidence="1">
    <location>
        <begin position="457"/>
        <end position="486"/>
    </location>
</feature>
<dbReference type="NCBIfam" id="TIGR03359">
    <property type="entry name" value="VI_chp_6"/>
    <property type="match status" value="1"/>
</dbReference>
<keyword evidence="3" id="KW-1185">Reference proteome</keyword>
<evidence type="ECO:0000313" key="2">
    <source>
        <dbReference type="EMBL" id="UXH78521.1"/>
    </source>
</evidence>
<dbReference type="InterPro" id="IPR010272">
    <property type="entry name" value="T6SS_TssF"/>
</dbReference>
<sequence>MDARLLNHYNQELGYLRELGAEFAQAFPQLAGRLDMGSLDVADPYIERLLEGCAFLSARIHLKMATEAPRLSHRLLEQVYPHFTAPTPAMVVLQLATRPSADLLKGLTLPRDTRLFSPPVGAAARRCEFRTAQDTRLTPIQVERASLTRHLADVRLDPHALSALAAPPLSALRLQLSLPAGQRFDQLAQDRLRLYLSGPRDISARLHELLLTHYVGVVAEVGAGVAAEASAEPDVFSLQALRDRRSGLGEGAVGDGAWQRPLPGAAVRAVGLADDEALLPDTPAGFSGLRLLQESLTFPERLLFVDLVGLAPAFRRPATGRSSRLALVLLLSDPAPQLEGIVGAHHLLTNCVTAINLFPHRADRLDLHDRDHEHHVVPDRTAPLDFEVHGVQSVVGIDASGKEGPLQPLYGSAGAAAGEPAYSLRREPRLPGTGPGALAARSSYAGTEVFLAVVEGEGSAHPGPADAASTSGPWPGDTVASPRAADRRAVVADAVPPSPSPGSSERNWRHGDAAAANEVQPRDGLGRPSPAWRPSALALRLRCTNRDLPLFIPLHAPVTAFAPGAASAPAPLQEGREPLSTGFTVDSDAPLLGASVVAGPSRPLPATLAGDATWRLLQLLPLNYLSLLDTDGGEAASALRQMLGCLPQAADPAVRRQIDALQQVTVRPAVRRHPAPGPMAFARGLVVTLVVDELAHPGGNAFQFGLVMHQWLSRHVTMNSFVETVLQSLSRGEVARWAPRLGEQPSL</sequence>
<reference evidence="2" key="1">
    <citation type="submission" date="2022-10" db="EMBL/GenBank/DDBJ databases">
        <title>Characterization and whole genome sequencing of a new Roseateles species, isolated from fresh water.</title>
        <authorList>
            <person name="Guliayeva D.Y."/>
            <person name="Akhremchuk A.E."/>
            <person name="Sikolenko M.A."/>
            <person name="Valentovich L.N."/>
            <person name="Sidarenka A.V."/>
        </authorList>
    </citation>
    <scope>NUCLEOTIDE SEQUENCE</scope>
    <source>
        <strain evidence="2">BIM B-1768</strain>
    </source>
</reference>
<dbReference type="RefSeq" id="WP_261758335.1">
    <property type="nucleotide sequence ID" value="NZ_CP104562.2"/>
</dbReference>
<evidence type="ECO:0000313" key="3">
    <source>
        <dbReference type="Proteomes" id="UP001064933"/>
    </source>
</evidence>
<name>A0ABY6AZC5_9BURK</name>
<dbReference type="Proteomes" id="UP001064933">
    <property type="component" value="Chromosome"/>
</dbReference>
<evidence type="ECO:0000256" key="1">
    <source>
        <dbReference type="SAM" id="MobiDB-lite"/>
    </source>
</evidence>
<dbReference type="Pfam" id="PF05947">
    <property type="entry name" value="T6SS_TssF"/>
    <property type="match status" value="3"/>
</dbReference>
<dbReference type="PANTHER" id="PTHR35370">
    <property type="entry name" value="CYTOPLASMIC PROTEIN-RELATED-RELATED"/>
    <property type="match status" value="1"/>
</dbReference>
<gene>
    <name evidence="2" type="primary">tssF</name>
    <name evidence="2" type="ORF">N4261_00865</name>
</gene>
<protein>
    <submittedName>
        <fullName evidence="2">Type VI secretion system baseplate subunit TssF</fullName>
    </submittedName>
</protein>
<accession>A0ABY6AZC5</accession>
<dbReference type="PANTHER" id="PTHR35370:SF1">
    <property type="entry name" value="TYPE VI SECRETION SYSTEM COMPONENT TSSF1"/>
    <property type="match status" value="1"/>
</dbReference>
<organism evidence="2 3">
    <name type="scientific">Roseateles amylovorans</name>
    <dbReference type="NCBI Taxonomy" id="2978473"/>
    <lineage>
        <taxon>Bacteria</taxon>
        <taxon>Pseudomonadati</taxon>
        <taxon>Pseudomonadota</taxon>
        <taxon>Betaproteobacteria</taxon>
        <taxon>Burkholderiales</taxon>
        <taxon>Sphaerotilaceae</taxon>
        <taxon>Roseateles</taxon>
    </lineage>
</organism>
<proteinExistence type="predicted"/>
<dbReference type="EMBL" id="CP104562">
    <property type="protein sequence ID" value="UXH78521.1"/>
    <property type="molecule type" value="Genomic_DNA"/>
</dbReference>